<dbReference type="SUPFAM" id="SSF47459">
    <property type="entry name" value="HLH, helix-loop-helix DNA-binding domain"/>
    <property type="match status" value="1"/>
</dbReference>
<dbReference type="Gene3D" id="4.10.280.10">
    <property type="entry name" value="Helix-loop-helix DNA-binding domain"/>
    <property type="match status" value="1"/>
</dbReference>
<dbReference type="Proteomes" id="UP001218188">
    <property type="component" value="Unassembled WGS sequence"/>
</dbReference>
<dbReference type="InterPro" id="IPR036638">
    <property type="entry name" value="HLH_DNA-bd_sf"/>
</dbReference>
<keyword evidence="4" id="KW-1185">Reference proteome</keyword>
<feature type="region of interest" description="Disordered" evidence="1">
    <location>
        <begin position="527"/>
        <end position="585"/>
    </location>
</feature>
<evidence type="ECO:0000256" key="1">
    <source>
        <dbReference type="SAM" id="MobiDB-lite"/>
    </source>
</evidence>
<feature type="region of interest" description="Disordered" evidence="1">
    <location>
        <begin position="834"/>
        <end position="858"/>
    </location>
</feature>
<accession>A0AAD6WUX3</accession>
<feature type="compositionally biased region" description="Acidic residues" evidence="1">
    <location>
        <begin position="791"/>
        <end position="805"/>
    </location>
</feature>
<gene>
    <name evidence="3" type="ORF">C8F04DRAFT_1238771</name>
</gene>
<evidence type="ECO:0000313" key="3">
    <source>
        <dbReference type="EMBL" id="KAJ7026122.1"/>
    </source>
</evidence>
<dbReference type="Pfam" id="PF00010">
    <property type="entry name" value="HLH"/>
    <property type="match status" value="1"/>
</dbReference>
<feature type="region of interest" description="Disordered" evidence="1">
    <location>
        <begin position="20"/>
        <end position="47"/>
    </location>
</feature>
<dbReference type="SMART" id="SM00353">
    <property type="entry name" value="HLH"/>
    <property type="match status" value="1"/>
</dbReference>
<comment type="caution">
    <text evidence="3">The sequence shown here is derived from an EMBL/GenBank/DDBJ whole genome shotgun (WGS) entry which is preliminary data.</text>
</comment>
<organism evidence="3 4">
    <name type="scientific">Mycena alexandri</name>
    <dbReference type="NCBI Taxonomy" id="1745969"/>
    <lineage>
        <taxon>Eukaryota</taxon>
        <taxon>Fungi</taxon>
        <taxon>Dikarya</taxon>
        <taxon>Basidiomycota</taxon>
        <taxon>Agaricomycotina</taxon>
        <taxon>Agaricomycetes</taxon>
        <taxon>Agaricomycetidae</taxon>
        <taxon>Agaricales</taxon>
        <taxon>Marasmiineae</taxon>
        <taxon>Mycenaceae</taxon>
        <taxon>Mycena</taxon>
    </lineage>
</organism>
<feature type="compositionally biased region" description="Low complexity" evidence="1">
    <location>
        <begin position="89"/>
        <end position="107"/>
    </location>
</feature>
<dbReference type="PANTHER" id="PTHR47336">
    <property type="entry name" value="TRANSCRIPTION FACTOR HMS1-RELATED"/>
    <property type="match status" value="1"/>
</dbReference>
<feature type="region of interest" description="Disordered" evidence="1">
    <location>
        <begin position="315"/>
        <end position="415"/>
    </location>
</feature>
<evidence type="ECO:0000313" key="4">
    <source>
        <dbReference type="Proteomes" id="UP001218188"/>
    </source>
</evidence>
<dbReference type="InterPro" id="IPR011598">
    <property type="entry name" value="bHLH_dom"/>
</dbReference>
<feature type="compositionally biased region" description="Polar residues" evidence="1">
    <location>
        <begin position="390"/>
        <end position="412"/>
    </location>
</feature>
<dbReference type="GO" id="GO:0046983">
    <property type="term" value="F:protein dimerization activity"/>
    <property type="evidence" value="ECO:0007669"/>
    <property type="project" value="InterPro"/>
</dbReference>
<feature type="region of interest" description="Disordered" evidence="1">
    <location>
        <begin position="80"/>
        <end position="111"/>
    </location>
</feature>
<feature type="compositionally biased region" description="Acidic residues" evidence="1">
    <location>
        <begin position="565"/>
        <end position="578"/>
    </location>
</feature>
<feature type="compositionally biased region" description="Basic and acidic residues" evidence="1">
    <location>
        <begin position="738"/>
        <end position="748"/>
    </location>
</feature>
<feature type="compositionally biased region" description="Low complexity" evidence="1">
    <location>
        <begin position="708"/>
        <end position="721"/>
    </location>
</feature>
<evidence type="ECO:0000259" key="2">
    <source>
        <dbReference type="PROSITE" id="PS50888"/>
    </source>
</evidence>
<feature type="compositionally biased region" description="Basic and acidic residues" evidence="1">
    <location>
        <begin position="352"/>
        <end position="365"/>
    </location>
</feature>
<sequence>MSTLMCSDLGLDPSDPLNLLLHNHSQHDDPSPTDAAPPDWNSLSSMWPEDKMDDMSHFTMDLDAPDFGLFNPFQFTFAAPSPLPESESDSGGSSASFSPPPSMRAASEATAYDGDDPAAELANRVRKSAGVVLAVQIGADPQYQPHQPSAFTAPASFASYPADTPAFTTAPVAPATPATPLQSAQTRPKTSHTTIERRYRTNLNARIQSLRQAVPALRVVDKAAAVKAGEASPGGDSDPEDHIDARGFVDGVKIARKCSKANVLGKAVEYIRVLKNREKRLTRELDGLKTLLRGLVGGTEMLGAWEREWVGMFGGGERDEVGVEDGANADDGEDDEEGESDEEGGRKRKKARVEAAPKVKVERKPAAPAQEGEKKKRGRPRKVVPLPASANASHAGSPALSTSVPMHSSLGQPSAAYAERHQEIMQQHQQHQDLGPRQYLLGAFALFSFFANANVASPASSAPHQHEGHVLTPVGIAGKVYGVETVGGMGLLQAFHLLASAAVLVSVVWPVGRGMWGRYVAARAPTAPTARAEKPVVGETAASAEEEEGSETETERSSSSVGSVSEEDADADASEEEGQAQAQAQAQRAAEACILDDATPLTTRLRTALRLYAASPAPAPFALSATEEDDDPRRLLALLVRPVPLLGARVAARLWPGVDAAAARLAPLKHTRPGVRVLRALAAGAALERLRAVAGQAFVREVLGSCASTSTSTSTGTPSPGSDKDADADSDALAKAAAAEREQAKADARERAEALEGARRLGGRTARLGARVGRVVEGASRSACDLGRDDAQEEGQDAEQDEEGEGAGAEAEADVEKLVRAIVLYRRVFGASASPSAGGASANANANASAKGGTATSADARALRRTLGSSEVFEDAGVEEARDRVVDLLTGEA</sequence>
<protein>
    <recommendedName>
        <fullName evidence="2">BHLH domain-containing protein</fullName>
    </recommendedName>
</protein>
<feature type="compositionally biased region" description="Acidic residues" evidence="1">
    <location>
        <begin position="327"/>
        <end position="342"/>
    </location>
</feature>
<dbReference type="InterPro" id="IPR052099">
    <property type="entry name" value="Regulatory_TF_Diverse"/>
</dbReference>
<dbReference type="AlphaFoldDB" id="A0AAD6WUX3"/>
<dbReference type="PROSITE" id="PS50888">
    <property type="entry name" value="BHLH"/>
    <property type="match status" value="1"/>
</dbReference>
<feature type="region of interest" description="Disordered" evidence="1">
    <location>
        <begin position="706"/>
        <end position="748"/>
    </location>
</feature>
<dbReference type="EMBL" id="JARJCM010000143">
    <property type="protein sequence ID" value="KAJ7026122.1"/>
    <property type="molecule type" value="Genomic_DNA"/>
</dbReference>
<feature type="region of interest" description="Disordered" evidence="1">
    <location>
        <begin position="779"/>
        <end position="812"/>
    </location>
</feature>
<name>A0AAD6WUX3_9AGAR</name>
<dbReference type="PANTHER" id="PTHR47336:SF2">
    <property type="entry name" value="TRANSCRIPTION FACTOR HMS1-RELATED"/>
    <property type="match status" value="1"/>
</dbReference>
<feature type="domain" description="BHLH" evidence="2">
    <location>
        <begin position="187"/>
        <end position="274"/>
    </location>
</feature>
<proteinExistence type="predicted"/>
<reference evidence="3" key="1">
    <citation type="submission" date="2023-03" db="EMBL/GenBank/DDBJ databases">
        <title>Massive genome expansion in bonnet fungi (Mycena s.s.) driven by repeated elements and novel gene families across ecological guilds.</title>
        <authorList>
            <consortium name="Lawrence Berkeley National Laboratory"/>
            <person name="Harder C.B."/>
            <person name="Miyauchi S."/>
            <person name="Viragh M."/>
            <person name="Kuo A."/>
            <person name="Thoen E."/>
            <person name="Andreopoulos B."/>
            <person name="Lu D."/>
            <person name="Skrede I."/>
            <person name="Drula E."/>
            <person name="Henrissat B."/>
            <person name="Morin E."/>
            <person name="Kohler A."/>
            <person name="Barry K."/>
            <person name="LaButti K."/>
            <person name="Morin E."/>
            <person name="Salamov A."/>
            <person name="Lipzen A."/>
            <person name="Mereny Z."/>
            <person name="Hegedus B."/>
            <person name="Baldrian P."/>
            <person name="Stursova M."/>
            <person name="Weitz H."/>
            <person name="Taylor A."/>
            <person name="Grigoriev I.V."/>
            <person name="Nagy L.G."/>
            <person name="Martin F."/>
            <person name="Kauserud H."/>
        </authorList>
    </citation>
    <scope>NUCLEOTIDE SEQUENCE</scope>
    <source>
        <strain evidence="3">CBHHK200</strain>
    </source>
</reference>